<reference evidence="1" key="1">
    <citation type="submission" date="2023-02" db="EMBL/GenBank/DDBJ databases">
        <title>Complete Genome Sequence of Bacillus cereus sensu lato isolate BC38B from pepper closely related to the Bacillus anthracis clade.</title>
        <authorList>
            <person name="Abdelli M."/>
            <person name="Cerar Kisek T."/>
            <person name="Falaise C."/>
            <person name="Cumont A."/>
            <person name="Giraud M."/>
            <person name="Chatoux J."/>
            <person name="Rogee S."/>
            <person name="Dadvisard M."/>
            <person name="Larigauderie G."/>
            <person name="Raynaud F."/>
            <person name="Godic Torkar K."/>
            <person name="Ramisse V."/>
        </authorList>
    </citation>
    <scope>NUCLEOTIDE SEQUENCE</scope>
    <source>
        <strain evidence="1">BC38B</strain>
        <plasmid evidence="1">p1</plasmid>
    </source>
</reference>
<dbReference type="AlphaFoldDB" id="A0AAE9PH43"/>
<name>A0AAE9PH43_BACCE</name>
<gene>
    <name evidence="1" type="ORF">OK229_28320</name>
</gene>
<organism evidence="1 2">
    <name type="scientific">Bacillus cereus</name>
    <dbReference type="NCBI Taxonomy" id="1396"/>
    <lineage>
        <taxon>Bacteria</taxon>
        <taxon>Bacillati</taxon>
        <taxon>Bacillota</taxon>
        <taxon>Bacilli</taxon>
        <taxon>Bacillales</taxon>
        <taxon>Bacillaceae</taxon>
        <taxon>Bacillus</taxon>
        <taxon>Bacillus cereus group</taxon>
    </lineage>
</organism>
<sequence>MVCCGSGDGTPQSCTSAIPEMDFAFGSKNPTDVSQLAALAVGVSITNNPFYHLRKLPFN</sequence>
<accession>A0AAE9PH43</accession>
<evidence type="ECO:0000313" key="2">
    <source>
        <dbReference type="Proteomes" id="UP001163707"/>
    </source>
</evidence>
<proteinExistence type="predicted"/>
<keyword evidence="1" id="KW-0614">Plasmid</keyword>
<dbReference type="RefSeq" id="WP_264459900.1">
    <property type="nucleotide sequence ID" value="NZ_CP109873.2"/>
</dbReference>
<dbReference type="Proteomes" id="UP001163707">
    <property type="component" value="Plasmid p1"/>
</dbReference>
<protein>
    <submittedName>
        <fullName evidence="1">Uncharacterized protein</fullName>
    </submittedName>
</protein>
<dbReference type="EMBL" id="CP109873">
    <property type="protein sequence ID" value="UYW71951.1"/>
    <property type="molecule type" value="Genomic_DNA"/>
</dbReference>
<evidence type="ECO:0000313" key="1">
    <source>
        <dbReference type="EMBL" id="UYW71951.1"/>
    </source>
</evidence>
<geneLocation type="plasmid" evidence="1 2">
    <name>p1</name>
</geneLocation>